<dbReference type="EnsemblMetazoa" id="CLYHEMT009930.1">
    <property type="protein sequence ID" value="CLYHEMP009930.1"/>
    <property type="gene ID" value="CLYHEMG009930"/>
</dbReference>
<dbReference type="InterPro" id="IPR011051">
    <property type="entry name" value="RmlC_Cupin_sf"/>
</dbReference>
<feature type="compositionally biased region" description="Basic residues" evidence="1">
    <location>
        <begin position="484"/>
        <end position="504"/>
    </location>
</feature>
<dbReference type="AlphaFoldDB" id="A0A7M5UFH0"/>
<feature type="region of interest" description="Disordered" evidence="1">
    <location>
        <begin position="482"/>
        <end position="616"/>
    </location>
</feature>
<feature type="region of interest" description="Disordered" evidence="1">
    <location>
        <begin position="345"/>
        <end position="366"/>
    </location>
</feature>
<reference evidence="2" key="1">
    <citation type="submission" date="2021-01" db="UniProtKB">
        <authorList>
            <consortium name="EnsemblMetazoa"/>
        </authorList>
    </citation>
    <scope>IDENTIFICATION</scope>
</reference>
<feature type="compositionally biased region" description="Low complexity" evidence="1">
    <location>
        <begin position="525"/>
        <end position="537"/>
    </location>
</feature>
<feature type="compositionally biased region" description="Polar residues" evidence="1">
    <location>
        <begin position="310"/>
        <end position="320"/>
    </location>
</feature>
<protein>
    <recommendedName>
        <fullName evidence="4">Mif2/CENP-C cupin domain-containing protein</fullName>
    </recommendedName>
</protein>
<evidence type="ECO:0000256" key="1">
    <source>
        <dbReference type="SAM" id="MobiDB-lite"/>
    </source>
</evidence>
<feature type="region of interest" description="Disordered" evidence="1">
    <location>
        <begin position="77"/>
        <end position="101"/>
    </location>
</feature>
<evidence type="ECO:0008006" key="4">
    <source>
        <dbReference type="Google" id="ProtNLM"/>
    </source>
</evidence>
<evidence type="ECO:0000313" key="2">
    <source>
        <dbReference type="EnsemblMetazoa" id="CLYHEMP009930.1"/>
    </source>
</evidence>
<keyword evidence="3" id="KW-1185">Reference proteome</keyword>
<feature type="region of interest" description="Disordered" evidence="1">
    <location>
        <begin position="1"/>
        <end position="26"/>
    </location>
</feature>
<proteinExistence type="predicted"/>
<feature type="region of interest" description="Disordered" evidence="1">
    <location>
        <begin position="297"/>
        <end position="320"/>
    </location>
</feature>
<feature type="compositionally biased region" description="Acidic residues" evidence="1">
    <location>
        <begin position="591"/>
        <end position="601"/>
    </location>
</feature>
<sequence length="755" mass="85037">MTPISVASDAEIESTTPSKTPNKSMKNILNDVDWSISPIRNRFMDTEESFTTLPVVAKQKTGKDVTTTKKSFEEISMQVENESPSKEKNVSSNEPKSATPKKNLTEFISTIGLSKVTQENVQEKAVKRSMETQAGSAKVVKKKRSRLKNNNKEPNILEEGVSNHSMRTRSRSNKTIDIPLAAYCSMINKSINQTMDVDQDDAGVEKHPSPISKASAKTNNTTFKNKKNESITKKNNQSIVKRNNRKNISKNLQVTFNEESICKQDTEESFTTLPVVAKQKTGKDVTTTKKSFEEISMQVENESPSKEKNVSSNEPKSATPKKNLTEFISTIGLSKVTQENVQEKAVKRSMETQAGSAKVVKKKRSRLKNNNKEPNILEEGVSNRSMRTRSRSNKTIDIPLAAYCSMINKSINQTMDVDQDDAGVEKHPSPISKASAKTNNVTTFNNQSIVKRNNRKNISKNLQIIFNEESICKQDFVPSEPLTKKAKRAKRKRVCMPTKNRKSSSKSSTSKSSNDTTILNKSRNKSNVSNRSKAVKSLQSIFDDQQPGTSKATSMSVPCSAVDEVEERPDTEHDENQLADQQAPEQQVLADAEELEENSESEADRQAREDEECDKGDLFEIERWERPPVKVQIKNRETNNYDNRDDVQYNSCSTFWRSVSRNVGDPNNLLISRITGGSGCFTGQIKLRARKRKGEQRPKEELFFFIARGPVWFTCNSSTWRSHTGEHVVIPKGQKYDVENKSNHETRIVYFSPKT</sequence>
<accession>A0A7M5UFH0</accession>
<organism evidence="2 3">
    <name type="scientific">Clytia hemisphaerica</name>
    <dbReference type="NCBI Taxonomy" id="252671"/>
    <lineage>
        <taxon>Eukaryota</taxon>
        <taxon>Metazoa</taxon>
        <taxon>Cnidaria</taxon>
        <taxon>Hydrozoa</taxon>
        <taxon>Hydroidolina</taxon>
        <taxon>Leptothecata</taxon>
        <taxon>Obeliida</taxon>
        <taxon>Clytiidae</taxon>
        <taxon>Clytia</taxon>
    </lineage>
</organism>
<name>A0A7M5UFH0_9CNID</name>
<feature type="compositionally biased region" description="Polar residues" evidence="1">
    <location>
        <begin position="90"/>
        <end position="101"/>
    </location>
</feature>
<feature type="compositionally biased region" description="Polar residues" evidence="1">
    <location>
        <begin position="538"/>
        <end position="557"/>
    </location>
</feature>
<feature type="region of interest" description="Disordered" evidence="1">
    <location>
        <begin position="125"/>
        <end position="146"/>
    </location>
</feature>
<feature type="compositionally biased region" description="Polar residues" evidence="1">
    <location>
        <begin position="13"/>
        <end position="26"/>
    </location>
</feature>
<dbReference type="InterPro" id="IPR014710">
    <property type="entry name" value="RmlC-like_jellyroll"/>
</dbReference>
<dbReference type="SUPFAM" id="SSF51182">
    <property type="entry name" value="RmlC-like cupins"/>
    <property type="match status" value="1"/>
</dbReference>
<dbReference type="Gene3D" id="2.60.120.10">
    <property type="entry name" value="Jelly Rolls"/>
    <property type="match status" value="1"/>
</dbReference>
<evidence type="ECO:0000313" key="3">
    <source>
        <dbReference type="Proteomes" id="UP000594262"/>
    </source>
</evidence>
<dbReference type="Proteomes" id="UP000594262">
    <property type="component" value="Unplaced"/>
</dbReference>